<feature type="domain" description="Peptidase S1" evidence="6">
    <location>
        <begin position="28"/>
        <end position="257"/>
    </location>
</feature>
<dbReference type="FunFam" id="2.40.10.10:FF:000068">
    <property type="entry name" value="transmembrane protease serine 2"/>
    <property type="match status" value="1"/>
</dbReference>
<dbReference type="CDD" id="cd00190">
    <property type="entry name" value="Tryp_SPc"/>
    <property type="match status" value="1"/>
</dbReference>
<comment type="caution">
    <text evidence="7">The sequence shown here is derived from an EMBL/GenBank/DDBJ whole genome shotgun (WGS) entry which is preliminary data.</text>
</comment>
<comment type="similarity">
    <text evidence="1">Belongs to the peptidase S1 family.</text>
</comment>
<name>A0A835CW79_APHGI</name>
<keyword evidence="3" id="KW-0378">Hydrolase</keyword>
<keyword evidence="8" id="KW-1185">Reference proteome</keyword>
<evidence type="ECO:0000313" key="8">
    <source>
        <dbReference type="Proteomes" id="UP000639338"/>
    </source>
</evidence>
<organism evidence="7 8">
    <name type="scientific">Aphidius gifuensis</name>
    <name type="common">Parasitoid wasp</name>
    <dbReference type="NCBI Taxonomy" id="684658"/>
    <lineage>
        <taxon>Eukaryota</taxon>
        <taxon>Metazoa</taxon>
        <taxon>Ecdysozoa</taxon>
        <taxon>Arthropoda</taxon>
        <taxon>Hexapoda</taxon>
        <taxon>Insecta</taxon>
        <taxon>Pterygota</taxon>
        <taxon>Neoptera</taxon>
        <taxon>Endopterygota</taxon>
        <taxon>Hymenoptera</taxon>
        <taxon>Apocrita</taxon>
        <taxon>Ichneumonoidea</taxon>
        <taxon>Braconidae</taxon>
        <taxon>Aphidiinae</taxon>
        <taxon>Aphidius</taxon>
    </lineage>
</organism>
<dbReference type="PANTHER" id="PTHR24276:SF91">
    <property type="entry name" value="AT26814P-RELATED"/>
    <property type="match status" value="1"/>
</dbReference>
<dbReference type="InterPro" id="IPR001314">
    <property type="entry name" value="Peptidase_S1A"/>
</dbReference>
<dbReference type="GO" id="GO:0006508">
    <property type="term" value="P:proteolysis"/>
    <property type="evidence" value="ECO:0007669"/>
    <property type="project" value="UniProtKB-KW"/>
</dbReference>
<dbReference type="SUPFAM" id="SSF50494">
    <property type="entry name" value="Trypsin-like serine proteases"/>
    <property type="match status" value="1"/>
</dbReference>
<evidence type="ECO:0000256" key="3">
    <source>
        <dbReference type="ARBA" id="ARBA00022801"/>
    </source>
</evidence>
<dbReference type="GO" id="GO:0004252">
    <property type="term" value="F:serine-type endopeptidase activity"/>
    <property type="evidence" value="ECO:0007669"/>
    <property type="project" value="InterPro"/>
</dbReference>
<evidence type="ECO:0000256" key="1">
    <source>
        <dbReference type="ARBA" id="ARBA00007664"/>
    </source>
</evidence>
<dbReference type="InterPro" id="IPR050430">
    <property type="entry name" value="Peptidase_S1"/>
</dbReference>
<evidence type="ECO:0000256" key="2">
    <source>
        <dbReference type="ARBA" id="ARBA00022670"/>
    </source>
</evidence>
<dbReference type="Gene3D" id="2.40.10.10">
    <property type="entry name" value="Trypsin-like serine proteases"/>
    <property type="match status" value="1"/>
</dbReference>
<evidence type="ECO:0000313" key="7">
    <source>
        <dbReference type="EMBL" id="KAF7998074.1"/>
    </source>
</evidence>
<reference evidence="7 8" key="1">
    <citation type="submission" date="2020-08" db="EMBL/GenBank/DDBJ databases">
        <title>Aphidius gifuensis genome sequencing and assembly.</title>
        <authorList>
            <person name="Du Z."/>
        </authorList>
    </citation>
    <scope>NUCLEOTIDE SEQUENCE [LARGE SCALE GENOMIC DNA]</scope>
    <source>
        <strain evidence="7">YNYX2018</strain>
        <tissue evidence="7">Adults</tissue>
    </source>
</reference>
<dbReference type="AlphaFoldDB" id="A0A835CW79"/>
<dbReference type="InterPro" id="IPR009003">
    <property type="entry name" value="Peptidase_S1_PA"/>
</dbReference>
<dbReference type="InterPro" id="IPR043504">
    <property type="entry name" value="Peptidase_S1_PA_chymotrypsin"/>
</dbReference>
<dbReference type="EMBL" id="JACMRX010000001">
    <property type="protein sequence ID" value="KAF7998074.1"/>
    <property type="molecule type" value="Genomic_DNA"/>
</dbReference>
<keyword evidence="2" id="KW-0645">Protease</keyword>
<dbReference type="Pfam" id="PF00089">
    <property type="entry name" value="Trypsin"/>
    <property type="match status" value="1"/>
</dbReference>
<sequence>MCKFVDLNSTISLIILISAVNGNLPNKIYGGIRTLMYQRPWMVSVQYHEHHMCGGTIISESHIATAASCVTADSHIFYSNLQVLSGTDDIMEPRESLYRQIHQVEFAIIHENYEPHSFWINDIAILKLVSKIEVNYLSKPATFFAGPSSSKTYHATGWGNDPTTSTLTRYLHETKVKSIPNNMCKQKYYQHGVFTKSQYCFLPILKTARITEGNGGSPIIAGRTLVGIISLVPTTLNYPAVYTRLYFYHMWINEILAGVSN</sequence>
<dbReference type="PANTHER" id="PTHR24276">
    <property type="entry name" value="POLYSERASE-RELATED"/>
    <property type="match status" value="1"/>
</dbReference>
<evidence type="ECO:0000256" key="5">
    <source>
        <dbReference type="ARBA" id="ARBA00023157"/>
    </source>
</evidence>
<evidence type="ECO:0000256" key="4">
    <source>
        <dbReference type="ARBA" id="ARBA00022825"/>
    </source>
</evidence>
<keyword evidence="4" id="KW-0720">Serine protease</keyword>
<evidence type="ECO:0000259" key="6">
    <source>
        <dbReference type="PROSITE" id="PS50240"/>
    </source>
</evidence>
<proteinExistence type="inferred from homology"/>
<dbReference type="PROSITE" id="PS50240">
    <property type="entry name" value="TRYPSIN_DOM"/>
    <property type="match status" value="1"/>
</dbReference>
<dbReference type="OrthoDB" id="10051896at2759"/>
<dbReference type="SMART" id="SM00020">
    <property type="entry name" value="Tryp_SPc"/>
    <property type="match status" value="1"/>
</dbReference>
<gene>
    <name evidence="7" type="ORF">HCN44_009472</name>
</gene>
<dbReference type="InterPro" id="IPR001254">
    <property type="entry name" value="Trypsin_dom"/>
</dbReference>
<protein>
    <recommendedName>
        <fullName evidence="6">Peptidase S1 domain-containing protein</fullName>
    </recommendedName>
</protein>
<keyword evidence="5" id="KW-1015">Disulfide bond</keyword>
<accession>A0A835CW79</accession>
<dbReference type="Proteomes" id="UP000639338">
    <property type="component" value="Unassembled WGS sequence"/>
</dbReference>
<dbReference type="PRINTS" id="PR00722">
    <property type="entry name" value="CHYMOTRYPSIN"/>
</dbReference>